<dbReference type="InterPro" id="IPR013424">
    <property type="entry name" value="Ice-binding_C"/>
</dbReference>
<dbReference type="SUPFAM" id="SSF51126">
    <property type="entry name" value="Pectin lyase-like"/>
    <property type="match status" value="1"/>
</dbReference>
<feature type="domain" description="Ice-binding protein C-terminal" evidence="1">
    <location>
        <begin position="776"/>
        <end position="798"/>
    </location>
</feature>
<gene>
    <name evidence="2" type="ORF">LNV07_06485</name>
</gene>
<dbReference type="NCBIfam" id="TIGR02595">
    <property type="entry name" value="PEP_CTERM"/>
    <property type="match status" value="1"/>
</dbReference>
<keyword evidence="3" id="KW-1185">Reference proteome</keyword>
<dbReference type="RefSeq" id="WP_263570367.1">
    <property type="nucleotide sequence ID" value="NZ_JAJIRN010000003.1"/>
</dbReference>
<proteinExistence type="predicted"/>
<evidence type="ECO:0000259" key="1">
    <source>
        <dbReference type="Pfam" id="PF07589"/>
    </source>
</evidence>
<name>A0ABT2YCH1_9BURK</name>
<dbReference type="InterPro" id="IPR011050">
    <property type="entry name" value="Pectin_lyase_fold/virulence"/>
</dbReference>
<evidence type="ECO:0000313" key="2">
    <source>
        <dbReference type="EMBL" id="MCV2367740.1"/>
    </source>
</evidence>
<comment type="caution">
    <text evidence="2">The sequence shown here is derived from an EMBL/GenBank/DDBJ whole genome shotgun (WGS) entry which is preliminary data.</text>
</comment>
<dbReference type="Proteomes" id="UP001209701">
    <property type="component" value="Unassembled WGS sequence"/>
</dbReference>
<protein>
    <submittedName>
        <fullName evidence="2">PEP-CTERM sorting domain-containing protein</fullName>
    </submittedName>
</protein>
<accession>A0ABT2YCH1</accession>
<reference evidence="2 3" key="1">
    <citation type="submission" date="2021-11" db="EMBL/GenBank/DDBJ databases">
        <authorList>
            <person name="Liang Q."/>
            <person name="Mou H."/>
            <person name="Liu Z."/>
        </authorList>
    </citation>
    <scope>NUCLEOTIDE SEQUENCE [LARGE SCALE GENOMIC DNA]</scope>
    <source>
        <strain evidence="2 3">CHU3</strain>
    </source>
</reference>
<organism evidence="2 3">
    <name type="scientific">Roseateles oligotrophus</name>
    <dbReference type="NCBI Taxonomy" id="1769250"/>
    <lineage>
        <taxon>Bacteria</taxon>
        <taxon>Pseudomonadati</taxon>
        <taxon>Pseudomonadota</taxon>
        <taxon>Betaproteobacteria</taxon>
        <taxon>Burkholderiales</taxon>
        <taxon>Sphaerotilaceae</taxon>
        <taxon>Roseateles</taxon>
    </lineage>
</organism>
<sequence length="808" mass="80143">MRSFSGSGRLSFAGGVLQNSEASAIGALAFSGGAIMGAGALNVSGPSTWTGGSMNGTGTTTFTGELALLGYGRYATANQRSIDFAGTTSLDGGTLFAVNGAVLTNTGTFVDNGSSTYRNSIGGTADSKFVNAGTYSKVGAGYSDIGIAFENKGTLNVNAGVLGLTASSSITGGLNIASGATLVYGGGVHELGGLTVASGNGGLQIGGNALVNTKGSNTFTGLLEVYPGALNLGGTFNATTLNLAGGAIMGAGALNVSGPSTWTGGSMNGTGTTTFTGELALLGYGRYATANQRSIDFAGTTSLDGGTLFAVNGAVLTNTGTFVDNGSSTYRNSIGGTADSKFVNAGTYSKVGAGYSDIGIAFENKGTLNVNAGVLGLTASSSITGGLNIASGATLVYGGGVHELGGLTVASGNGGLQIGGNALVNTKGSNTFTGLLEVYPGALNLGGTFNATTLNLAGGAIMGAGALNVSGPSTWTGGSMNGTGTTTFTGELALLGYGRYATANQRSIDFAGTTSLDGGTLFAVNGAVLTNTGTFVDNGSSTYRNSIGGTADSKFVNAGTYSKVGAGYSDIGIAFENKGTLNVNAGVLGLTGPATNFGVVSVSANSQVLGSDYSQASGTTKVDGSLRASSIHIDGGNVQGSGTIEAANIVIGSAATVAPGESPGTLTMVGNVLFGGTLNLELASASSFDVLKVLGLLKFDAGARINLMLALGLDDDSYHFDFLEATSMEGFDKVSLEFAAGSNKHYEAQLTQSCQTLNALCHLQLLLTLSDANGGDVPEPDTLALLVLALVGLAYTRRQVSRRLTDLA</sequence>
<dbReference type="Pfam" id="PF07589">
    <property type="entry name" value="PEP-CTERM"/>
    <property type="match status" value="1"/>
</dbReference>
<dbReference type="EMBL" id="JAJIRN010000003">
    <property type="protein sequence ID" value="MCV2367740.1"/>
    <property type="molecule type" value="Genomic_DNA"/>
</dbReference>
<evidence type="ECO:0000313" key="3">
    <source>
        <dbReference type="Proteomes" id="UP001209701"/>
    </source>
</evidence>